<evidence type="ECO:0000313" key="2">
    <source>
        <dbReference type="Proteomes" id="UP000603141"/>
    </source>
</evidence>
<name>A0A934VXC1_9BACT</name>
<keyword evidence="2" id="KW-1185">Reference proteome</keyword>
<protein>
    <submittedName>
        <fullName evidence="1">Uncharacterized protein</fullName>
    </submittedName>
</protein>
<dbReference type="RefSeq" id="WP_200272058.1">
    <property type="nucleotide sequence ID" value="NZ_JAENIJ010000025.1"/>
</dbReference>
<dbReference type="EMBL" id="JAENIJ010000025">
    <property type="protein sequence ID" value="MBK1883673.1"/>
    <property type="molecule type" value="Genomic_DNA"/>
</dbReference>
<dbReference type="Proteomes" id="UP000603141">
    <property type="component" value="Unassembled WGS sequence"/>
</dbReference>
<reference evidence="1" key="1">
    <citation type="submission" date="2021-01" db="EMBL/GenBank/DDBJ databases">
        <title>Modified the classification status of verrucomicrobia.</title>
        <authorList>
            <person name="Feng X."/>
        </authorList>
    </citation>
    <scope>NUCLEOTIDE SEQUENCE</scope>
    <source>
        <strain evidence="1">KCTC 22041</strain>
    </source>
</reference>
<evidence type="ECO:0000313" key="1">
    <source>
        <dbReference type="EMBL" id="MBK1883673.1"/>
    </source>
</evidence>
<sequence>MNTKPLPAESSSYDNSDFVPQSPVAKNLSRLGVEFDSLRDAINNLEHRLAPVLGPDLKDHFEVKTPKIEVNSTSVSDECELERDLDSLASRFAAMQERVTGLLSRVRV</sequence>
<dbReference type="AlphaFoldDB" id="A0A934VXC1"/>
<comment type="caution">
    <text evidence="1">The sequence shown here is derived from an EMBL/GenBank/DDBJ whole genome shotgun (WGS) entry which is preliminary data.</text>
</comment>
<accession>A0A934VXC1</accession>
<gene>
    <name evidence="1" type="ORF">JIN85_14740</name>
</gene>
<proteinExistence type="predicted"/>
<organism evidence="1 2">
    <name type="scientific">Luteolibacter pohnpeiensis</name>
    <dbReference type="NCBI Taxonomy" id="454153"/>
    <lineage>
        <taxon>Bacteria</taxon>
        <taxon>Pseudomonadati</taxon>
        <taxon>Verrucomicrobiota</taxon>
        <taxon>Verrucomicrobiia</taxon>
        <taxon>Verrucomicrobiales</taxon>
        <taxon>Verrucomicrobiaceae</taxon>
        <taxon>Luteolibacter</taxon>
    </lineage>
</organism>